<dbReference type="AlphaFoldDB" id="A0AAW2GNN8"/>
<name>A0AAW2GNN8_9HYME</name>
<evidence type="ECO:0000313" key="1">
    <source>
        <dbReference type="EMBL" id="KAL0128212.1"/>
    </source>
</evidence>
<proteinExistence type="predicted"/>
<comment type="caution">
    <text evidence="1">The sequence shown here is derived from an EMBL/GenBank/DDBJ whole genome shotgun (WGS) entry which is preliminary data.</text>
</comment>
<organism evidence="1 2">
    <name type="scientific">Cardiocondyla obscurior</name>
    <dbReference type="NCBI Taxonomy" id="286306"/>
    <lineage>
        <taxon>Eukaryota</taxon>
        <taxon>Metazoa</taxon>
        <taxon>Ecdysozoa</taxon>
        <taxon>Arthropoda</taxon>
        <taxon>Hexapoda</taxon>
        <taxon>Insecta</taxon>
        <taxon>Pterygota</taxon>
        <taxon>Neoptera</taxon>
        <taxon>Endopterygota</taxon>
        <taxon>Hymenoptera</taxon>
        <taxon>Apocrita</taxon>
        <taxon>Aculeata</taxon>
        <taxon>Formicoidea</taxon>
        <taxon>Formicidae</taxon>
        <taxon>Myrmicinae</taxon>
        <taxon>Cardiocondyla</taxon>
    </lineage>
</organism>
<reference evidence="1 2" key="1">
    <citation type="submission" date="2023-03" db="EMBL/GenBank/DDBJ databases">
        <title>High recombination rates correlate with genetic variation in Cardiocondyla obscurior ants.</title>
        <authorList>
            <person name="Errbii M."/>
        </authorList>
    </citation>
    <scope>NUCLEOTIDE SEQUENCE [LARGE SCALE GENOMIC DNA]</scope>
    <source>
        <strain evidence="1">Alpha-2009</strain>
        <tissue evidence="1">Whole body</tissue>
    </source>
</reference>
<accession>A0AAW2GNN8</accession>
<dbReference type="EMBL" id="JADYXP020000003">
    <property type="protein sequence ID" value="KAL0128212.1"/>
    <property type="molecule type" value="Genomic_DNA"/>
</dbReference>
<gene>
    <name evidence="1" type="ORF">PUN28_003457</name>
</gene>
<dbReference type="Proteomes" id="UP001430953">
    <property type="component" value="Unassembled WGS sequence"/>
</dbReference>
<sequence length="77" mass="9309">MHLVQQKKNSSKRRNVERNILIYRSVSFSATSLHRSFFTAQLYDKFSRDKKKKRKKKRKTPDNHYVNYYIASRAISL</sequence>
<keyword evidence="2" id="KW-1185">Reference proteome</keyword>
<evidence type="ECO:0000313" key="2">
    <source>
        <dbReference type="Proteomes" id="UP001430953"/>
    </source>
</evidence>
<protein>
    <submittedName>
        <fullName evidence="1">Uncharacterized protein</fullName>
    </submittedName>
</protein>